<sequence>MGKHNHDGYDSPGVLLMGMTVVAMALPSPGVAVETGASQTPAPRYLAQVRPVPDDPFPELGDPQPLPSPEELLPPRPDGDREERLDHLDGQLEVRGYRVEGSTRFTAEDFVPILEPFIGEMSFADLLQARSAITQFYVDQGYITSGALLPPQTIEDGIVTIQVVEGALEDIVVTGDRRLNPGYVRSRLNLAAQTPLNINDLLEALQLLQLDPLIENLSAELSASPRPGFNLLEVEISEAPSFRPLLRIDSGRSPTVGAYRGTVELREANLTGWGDRARLSYSGTQGSHELQAGYRRPINPRNGTLETSFRLTGSEIIERPFDQLNLTADSRDFELTYRQPLHRSPGEEFALGLTFSRRESDTSLLEQPFPLSVGANERGETRLSVFRFFQEWTQRGSQEVLAARSQFNWGIPIFGNDTINSSEPDGRFFNWRGQAQYLRLLAPDGTALLLRSDVQLSATSVVPLERFGLGGNFSVRGYSQDFLLADSGLFASAEVRFPIWTANGGENRLELRPFVDVGTVWNQGDASVDTNTLASLGLGIHLGLGDRFSAKLDWGIPLVNVQEQENRDVFQRQELYFQLEWQPF</sequence>
<dbReference type="Gene3D" id="2.40.160.50">
    <property type="entry name" value="membrane protein fhac: a member of the omp85/tpsb transporter family"/>
    <property type="match status" value="1"/>
</dbReference>
<dbReference type="Gene3D" id="3.10.20.310">
    <property type="entry name" value="membrane protein fhac"/>
    <property type="match status" value="1"/>
</dbReference>
<dbReference type="Proteomes" id="UP001056708">
    <property type="component" value="Chromosome"/>
</dbReference>
<feature type="compositionally biased region" description="Pro residues" evidence="4">
    <location>
        <begin position="64"/>
        <end position="76"/>
    </location>
</feature>
<proteinExistence type="predicted"/>
<evidence type="ECO:0000256" key="2">
    <source>
        <dbReference type="ARBA" id="ARBA00022692"/>
    </source>
</evidence>
<evidence type="ECO:0000256" key="3">
    <source>
        <dbReference type="ARBA" id="ARBA00023237"/>
    </source>
</evidence>
<evidence type="ECO:0000256" key="1">
    <source>
        <dbReference type="ARBA" id="ARBA00022452"/>
    </source>
</evidence>
<dbReference type="PANTHER" id="PTHR34597">
    <property type="entry name" value="SLR1661 PROTEIN"/>
    <property type="match status" value="1"/>
</dbReference>
<keyword evidence="1" id="KW-0472">Membrane</keyword>
<evidence type="ECO:0000259" key="5">
    <source>
        <dbReference type="Pfam" id="PF03865"/>
    </source>
</evidence>
<dbReference type="PANTHER" id="PTHR34597:SF1">
    <property type="entry name" value="HEME_HEMOPEXIN TRANSPORTER PROTEIN HUXB"/>
    <property type="match status" value="1"/>
</dbReference>
<protein>
    <submittedName>
        <fullName evidence="7">ShlB/FhaC/HecB family hemolysin secretion/activation protein</fullName>
    </submittedName>
</protein>
<dbReference type="Pfam" id="PF08479">
    <property type="entry name" value="POTRA_2"/>
    <property type="match status" value="1"/>
</dbReference>
<evidence type="ECO:0000313" key="7">
    <source>
        <dbReference type="EMBL" id="USR90017.1"/>
    </source>
</evidence>
<dbReference type="Pfam" id="PF03865">
    <property type="entry name" value="ShlB"/>
    <property type="match status" value="1"/>
</dbReference>
<dbReference type="InterPro" id="IPR051544">
    <property type="entry name" value="TPS_OM_transporter"/>
</dbReference>
<feature type="domain" description="Haemolysin activator HlyB C-terminal" evidence="5">
    <location>
        <begin position="243"/>
        <end position="541"/>
    </location>
</feature>
<organism evidence="7 8">
    <name type="scientific">Phormidium yuhuli AB48</name>
    <dbReference type="NCBI Taxonomy" id="2940671"/>
    <lineage>
        <taxon>Bacteria</taxon>
        <taxon>Bacillati</taxon>
        <taxon>Cyanobacteriota</taxon>
        <taxon>Cyanophyceae</taxon>
        <taxon>Oscillatoriophycideae</taxon>
        <taxon>Oscillatoriales</taxon>
        <taxon>Oscillatoriaceae</taxon>
        <taxon>Phormidium</taxon>
        <taxon>Phormidium yuhuli</taxon>
    </lineage>
</organism>
<name>A0ABY5ALJ1_9CYAN</name>
<evidence type="ECO:0000313" key="8">
    <source>
        <dbReference type="Proteomes" id="UP001056708"/>
    </source>
</evidence>
<dbReference type="RefSeq" id="WP_252661585.1">
    <property type="nucleotide sequence ID" value="NZ_CP098611.1"/>
</dbReference>
<accession>A0ABY5ALJ1</accession>
<feature type="region of interest" description="Disordered" evidence="4">
    <location>
        <begin position="48"/>
        <end position="83"/>
    </location>
</feature>
<keyword evidence="2" id="KW-0812">Transmembrane</keyword>
<keyword evidence="1" id="KW-1134">Transmembrane beta strand</keyword>
<feature type="domain" description="Polypeptide-transport-associated ShlB-type" evidence="6">
    <location>
        <begin position="93"/>
        <end position="166"/>
    </location>
</feature>
<reference evidence="7" key="1">
    <citation type="submission" date="2022-06" db="EMBL/GenBank/DDBJ databases">
        <title>Genome sequence of Phormidium yuhuli AB48 isolated from an industrial photobioreactor environment.</title>
        <authorList>
            <person name="Qiu Y."/>
            <person name="Noonan A.J.C."/>
            <person name="Dofher K."/>
            <person name="Koch M."/>
            <person name="Kieft B."/>
            <person name="Lin X."/>
            <person name="Ziels R.M."/>
            <person name="Hallam S.J."/>
        </authorList>
    </citation>
    <scope>NUCLEOTIDE SEQUENCE</scope>
    <source>
        <strain evidence="7">AB48</strain>
    </source>
</reference>
<dbReference type="InterPro" id="IPR005565">
    <property type="entry name" value="Hemolysn_activator_HlyB_C"/>
</dbReference>
<keyword evidence="3" id="KW-0998">Cell outer membrane</keyword>
<gene>
    <name evidence="7" type="ORF">NEA10_14295</name>
</gene>
<dbReference type="InterPro" id="IPR013686">
    <property type="entry name" value="Polypept-transport_assoc_ShlB"/>
</dbReference>
<evidence type="ECO:0000259" key="6">
    <source>
        <dbReference type="Pfam" id="PF08479"/>
    </source>
</evidence>
<dbReference type="EMBL" id="CP098611">
    <property type="protein sequence ID" value="USR90017.1"/>
    <property type="molecule type" value="Genomic_DNA"/>
</dbReference>
<evidence type="ECO:0000256" key="4">
    <source>
        <dbReference type="SAM" id="MobiDB-lite"/>
    </source>
</evidence>
<keyword evidence="8" id="KW-1185">Reference proteome</keyword>